<gene>
    <name evidence="1" type="ORF">Salmuc_01323</name>
</gene>
<name>S9S3H5_9RHOB</name>
<comment type="caution">
    <text evidence="1">The sequence shown here is derived from an EMBL/GenBank/DDBJ whole genome shotgun (WGS) entry which is preliminary data.</text>
</comment>
<proteinExistence type="predicted"/>
<dbReference type="EMBL" id="APVH01000012">
    <property type="protein sequence ID" value="EPX84750.1"/>
    <property type="molecule type" value="Genomic_DNA"/>
</dbReference>
<dbReference type="Proteomes" id="UP000015347">
    <property type="component" value="Unassembled WGS sequence"/>
</dbReference>
<evidence type="ECO:0000313" key="1">
    <source>
        <dbReference type="EMBL" id="EPX84750.1"/>
    </source>
</evidence>
<accession>S9S3H5</accession>
<dbReference type="HOGENOM" id="CLU_2719998_0_0_5"/>
<dbReference type="AlphaFoldDB" id="S9S3H5"/>
<protein>
    <submittedName>
        <fullName evidence="1">Uncharacterized protein</fullName>
    </submittedName>
</protein>
<sequence>MPCEITKVRYRQKKKEYEATLVEYDETGKERSRIVANSKSTRRLKEMLAPAKPTNLSRIDALLPAAAGAEQA</sequence>
<keyword evidence="2" id="KW-1185">Reference proteome</keyword>
<dbReference type="RefSeq" id="WP_020042177.1">
    <property type="nucleotide sequence ID" value="NZ_KE557274.1"/>
</dbReference>
<reference evidence="2" key="1">
    <citation type="journal article" date="2014" name="Stand. Genomic Sci.">
        <title>Genome sequence of the exopolysaccharide-producing Salipiger mucosus type strain (DSM 16094(T)), a moderately halophilic member of the Roseobacter clade.</title>
        <authorList>
            <person name="Riedel T."/>
            <person name="Spring S."/>
            <person name="Fiebig A."/>
            <person name="Petersen J."/>
            <person name="Kyrpides N.C."/>
            <person name="Goker M."/>
            <person name="Klenk H.P."/>
        </authorList>
    </citation>
    <scope>NUCLEOTIDE SEQUENCE [LARGE SCALE GENOMIC DNA]</scope>
    <source>
        <strain evidence="2">DSM 16094</strain>
    </source>
</reference>
<evidence type="ECO:0000313" key="2">
    <source>
        <dbReference type="Proteomes" id="UP000015347"/>
    </source>
</evidence>
<dbReference type="STRING" id="1123237.Salmuc_01323"/>
<organism evidence="1 2">
    <name type="scientific">Salipiger mucosus DSM 16094</name>
    <dbReference type="NCBI Taxonomy" id="1123237"/>
    <lineage>
        <taxon>Bacteria</taxon>
        <taxon>Pseudomonadati</taxon>
        <taxon>Pseudomonadota</taxon>
        <taxon>Alphaproteobacteria</taxon>
        <taxon>Rhodobacterales</taxon>
        <taxon>Roseobacteraceae</taxon>
        <taxon>Salipiger</taxon>
    </lineage>
</organism>